<name>A0A9D1TPA8_9BACT</name>
<dbReference type="Pfam" id="PF05362">
    <property type="entry name" value="Lon_C"/>
    <property type="match status" value="1"/>
</dbReference>
<dbReference type="SUPFAM" id="SSF88697">
    <property type="entry name" value="PUA domain-like"/>
    <property type="match status" value="1"/>
</dbReference>
<keyword evidence="3 10" id="KW-0645">Protease</keyword>
<dbReference type="InterPro" id="IPR046336">
    <property type="entry name" value="Lon_prtase_N_sf"/>
</dbReference>
<dbReference type="PRINTS" id="PR00830">
    <property type="entry name" value="ENDOLAPTASE"/>
</dbReference>
<dbReference type="InterPro" id="IPR003959">
    <property type="entry name" value="ATPase_AAA_core"/>
</dbReference>
<gene>
    <name evidence="10 20" type="primary">lon</name>
    <name evidence="20" type="ORF">H9894_03220</name>
</gene>
<dbReference type="Gene3D" id="3.40.50.300">
    <property type="entry name" value="P-loop containing nucleotide triphosphate hydrolases"/>
    <property type="match status" value="1"/>
</dbReference>
<sequence>MSDEKKDLPAQTADENEHNTQTPDEAAGAPVSADTAGQAEDAQPPAAGTADRTGEAGATGETAGAAGTAPDAKGEEGAEPAHAASVKRYLRVRRLATTSARKSADQGTARSARSAKTGKPQAGRGQKFGEKRETAAPDFLKDLPRELPVVPLRDVVLFNFMILPLFISRDGSVAAIETTVDGPHFVLALTQKNETEDNPGPDDLYATGTVMQVLRILKMPDNRIKALVQGVARARVRRFGQGERYLTAEVDYINEPDVPHSATVEALLRLAREQSEKVLAIRGLASPELMKVLQSVEEPGRLADLVASNLRMRTEQAQHLLEVSDPVERLRLVTEQLQHEVEVATVQMRIQSSAKEGMDKAQKDFYLREQLKAIRHELGDLEEDSAEELERLKEALEKAHLPKEVKKEADKQLRRLSLMHGDAAEANVIRTYLELLSELPWDKVSEDNLDIKNAQTILNEDHYGLDKIKDRILEFLSVHKLNPQTHGSILCFVGPPGVGKTSLGKSVARALGRKFERLSLGGMHDEAEIRGHRRTYIGAMPGRIIQALRHAGTSNPVIVLDEMDKVGNDFRGDPQSALLEVLDPEQNNTFSDHYLNVPFDLSRVMFLCTANQLDTIPSALRDRMEIIRLPGYTMQEKEAIAERYLVRKRVEDNGLSMEEVTIAPGAIEGIIRNYTREAGVRELERQIGAVCRKLARKKAEGGSAHFRVEESDLQALLGPALFLDEEREEKLLPGMAYGLAWTQAGGEVLTIETAVIKGKGKLQLTGSLGDVMKESAHAAISYLRSNASAFGVEADFDSRHDIHIHVPDGATPKDGPSAGVTLTTALLSALKKAPVYADLCMTGEIDIKGRVLPVGGIKEKLLGAMARGLKKAVIPWQNQKDLEDIPADLREQLEIIPVRYYSEIYELAFTEKDRARVAKPHQSRSRKAETTDAGAEN</sequence>
<feature type="active site" evidence="10 12">
    <location>
        <position position="860"/>
    </location>
</feature>
<evidence type="ECO:0000259" key="19">
    <source>
        <dbReference type="PROSITE" id="PS51787"/>
    </source>
</evidence>
<evidence type="ECO:0000256" key="15">
    <source>
        <dbReference type="RuleBase" id="RU000591"/>
    </source>
</evidence>
<evidence type="ECO:0000256" key="12">
    <source>
        <dbReference type="PIRSR" id="PIRSR001174-1"/>
    </source>
</evidence>
<evidence type="ECO:0000256" key="13">
    <source>
        <dbReference type="PIRSR" id="PIRSR001174-2"/>
    </source>
</evidence>
<reference evidence="20" key="2">
    <citation type="submission" date="2021-04" db="EMBL/GenBank/DDBJ databases">
        <authorList>
            <person name="Gilroy R."/>
        </authorList>
    </citation>
    <scope>NUCLEOTIDE SEQUENCE</scope>
    <source>
        <strain evidence="20">ChiHecec2B26-446</strain>
    </source>
</reference>
<dbReference type="GO" id="GO:0016887">
    <property type="term" value="F:ATP hydrolysis activity"/>
    <property type="evidence" value="ECO:0007669"/>
    <property type="project" value="UniProtKB-UniRule"/>
</dbReference>
<comment type="subunit">
    <text evidence="10 11">Homohexamer. Organized in a ring with a central cavity.</text>
</comment>
<keyword evidence="8 10" id="KW-0346">Stress response</keyword>
<keyword evidence="4 10" id="KW-0547">Nucleotide-binding</keyword>
<accession>A0A9D1TPA8</accession>
<dbReference type="Pfam" id="PF22667">
    <property type="entry name" value="Lon_lid"/>
    <property type="match status" value="1"/>
</dbReference>
<feature type="coiled-coil region" evidence="16">
    <location>
        <begin position="371"/>
        <end position="399"/>
    </location>
</feature>
<evidence type="ECO:0000256" key="6">
    <source>
        <dbReference type="ARBA" id="ARBA00022825"/>
    </source>
</evidence>
<evidence type="ECO:0000256" key="2">
    <source>
        <dbReference type="ARBA" id="ARBA00022490"/>
    </source>
</evidence>
<dbReference type="GO" id="GO:0034605">
    <property type="term" value="P:cellular response to heat"/>
    <property type="evidence" value="ECO:0007669"/>
    <property type="project" value="UniProtKB-UniRule"/>
</dbReference>
<dbReference type="EMBL" id="DXHV01000035">
    <property type="protein sequence ID" value="HIW00184.1"/>
    <property type="molecule type" value="Genomic_DNA"/>
</dbReference>
<protein>
    <recommendedName>
        <fullName evidence="10 11">Lon protease</fullName>
        <ecNumber evidence="10 11">3.4.21.53</ecNumber>
    </recommendedName>
    <alternativeName>
        <fullName evidence="10">ATP-dependent protease La</fullName>
    </alternativeName>
</protein>
<dbReference type="EC" id="3.4.21.53" evidence="10 11"/>
<feature type="region of interest" description="Disordered" evidence="17">
    <location>
        <begin position="1"/>
        <end position="132"/>
    </location>
</feature>
<feature type="region of interest" description="Disordered" evidence="17">
    <location>
        <begin position="914"/>
        <end position="937"/>
    </location>
</feature>
<dbReference type="Gene3D" id="1.10.8.60">
    <property type="match status" value="1"/>
</dbReference>
<dbReference type="InterPro" id="IPR027543">
    <property type="entry name" value="Lon_bac"/>
</dbReference>
<dbReference type="PIRSF" id="PIRSF001174">
    <property type="entry name" value="Lon_proteas"/>
    <property type="match status" value="1"/>
</dbReference>
<dbReference type="Proteomes" id="UP000886752">
    <property type="component" value="Unassembled WGS sequence"/>
</dbReference>
<comment type="caution">
    <text evidence="20">The sequence shown here is derived from an EMBL/GenBank/DDBJ whole genome shotgun (WGS) entry which is preliminary data.</text>
</comment>
<dbReference type="AlphaFoldDB" id="A0A9D1TPA8"/>
<evidence type="ECO:0000256" key="1">
    <source>
        <dbReference type="ARBA" id="ARBA00004496"/>
    </source>
</evidence>
<dbReference type="InterPro" id="IPR020568">
    <property type="entry name" value="Ribosomal_Su5_D2-typ_SF"/>
</dbReference>
<dbReference type="GO" id="GO:0004176">
    <property type="term" value="F:ATP-dependent peptidase activity"/>
    <property type="evidence" value="ECO:0007669"/>
    <property type="project" value="UniProtKB-UniRule"/>
</dbReference>
<keyword evidence="7 10" id="KW-0067">ATP-binding</keyword>
<dbReference type="InterPro" id="IPR008268">
    <property type="entry name" value="Peptidase_S16_AS"/>
</dbReference>
<evidence type="ECO:0000259" key="18">
    <source>
        <dbReference type="PROSITE" id="PS51786"/>
    </source>
</evidence>
<dbReference type="InterPro" id="IPR003111">
    <property type="entry name" value="Lon_prtase_N"/>
</dbReference>
<dbReference type="CDD" id="cd19500">
    <property type="entry name" value="RecA-like_Lon"/>
    <property type="match status" value="1"/>
</dbReference>
<evidence type="ECO:0000256" key="10">
    <source>
        <dbReference type="HAMAP-Rule" id="MF_01973"/>
    </source>
</evidence>
<comment type="catalytic activity">
    <reaction evidence="9 10 11 14">
        <text>Hydrolysis of proteins in presence of ATP.</text>
        <dbReference type="EC" id="3.4.21.53"/>
    </reaction>
</comment>
<dbReference type="InterPro" id="IPR054594">
    <property type="entry name" value="Lon_lid"/>
</dbReference>
<dbReference type="PROSITE" id="PS51786">
    <property type="entry name" value="LON_PROTEOLYTIC"/>
    <property type="match status" value="1"/>
</dbReference>
<comment type="induction">
    <text evidence="10">By heat shock.</text>
</comment>
<evidence type="ECO:0000256" key="16">
    <source>
        <dbReference type="SAM" id="Coils"/>
    </source>
</evidence>
<evidence type="ECO:0000256" key="5">
    <source>
        <dbReference type="ARBA" id="ARBA00022801"/>
    </source>
</evidence>
<dbReference type="InterPro" id="IPR004815">
    <property type="entry name" value="Lon_bac/euk-typ"/>
</dbReference>
<organism evidence="20 21">
    <name type="scientific">Candidatus Desulfovibrio intestinipullorum</name>
    <dbReference type="NCBI Taxonomy" id="2838536"/>
    <lineage>
        <taxon>Bacteria</taxon>
        <taxon>Pseudomonadati</taxon>
        <taxon>Thermodesulfobacteriota</taxon>
        <taxon>Desulfovibrionia</taxon>
        <taxon>Desulfovibrionales</taxon>
        <taxon>Desulfovibrionaceae</taxon>
        <taxon>Desulfovibrio</taxon>
    </lineage>
</organism>
<evidence type="ECO:0000313" key="21">
    <source>
        <dbReference type="Proteomes" id="UP000886752"/>
    </source>
</evidence>
<dbReference type="PANTHER" id="PTHR10046">
    <property type="entry name" value="ATP DEPENDENT LON PROTEASE FAMILY MEMBER"/>
    <property type="match status" value="1"/>
</dbReference>
<dbReference type="FunFam" id="3.40.50.300:FF:000021">
    <property type="entry name" value="Lon protease homolog"/>
    <property type="match status" value="1"/>
</dbReference>
<dbReference type="Gene3D" id="2.30.130.40">
    <property type="entry name" value="LON domain-like"/>
    <property type="match status" value="1"/>
</dbReference>
<dbReference type="GO" id="GO:0006515">
    <property type="term" value="P:protein quality control for misfolded or incompletely synthesized proteins"/>
    <property type="evidence" value="ECO:0007669"/>
    <property type="project" value="UniProtKB-UniRule"/>
</dbReference>
<feature type="domain" description="Lon N-terminal" evidence="19">
    <location>
        <begin position="147"/>
        <end position="341"/>
    </location>
</feature>
<dbReference type="SMART" id="SM00464">
    <property type="entry name" value="LON"/>
    <property type="match status" value="1"/>
</dbReference>
<evidence type="ECO:0000256" key="3">
    <source>
        <dbReference type="ARBA" id="ARBA00022670"/>
    </source>
</evidence>
<dbReference type="GO" id="GO:0005524">
    <property type="term" value="F:ATP binding"/>
    <property type="evidence" value="ECO:0007669"/>
    <property type="project" value="UniProtKB-UniRule"/>
</dbReference>
<dbReference type="SMART" id="SM00382">
    <property type="entry name" value="AAA"/>
    <property type="match status" value="1"/>
</dbReference>
<evidence type="ECO:0000256" key="4">
    <source>
        <dbReference type="ARBA" id="ARBA00022741"/>
    </source>
</evidence>
<proteinExistence type="evidence at transcript level"/>
<keyword evidence="6 10" id="KW-0720">Serine protease</keyword>
<dbReference type="Pfam" id="PF02190">
    <property type="entry name" value="LON_substr_bdg"/>
    <property type="match status" value="1"/>
</dbReference>
<feature type="domain" description="Lon proteolytic" evidence="18">
    <location>
        <begin position="730"/>
        <end position="911"/>
    </location>
</feature>
<dbReference type="InterPro" id="IPR008269">
    <property type="entry name" value="Lon_proteolytic"/>
</dbReference>
<dbReference type="InterPro" id="IPR015947">
    <property type="entry name" value="PUA-like_sf"/>
</dbReference>
<reference evidence="20" key="1">
    <citation type="journal article" date="2021" name="PeerJ">
        <title>Extensive microbial diversity within the chicken gut microbiome revealed by metagenomics and culture.</title>
        <authorList>
            <person name="Gilroy R."/>
            <person name="Ravi A."/>
            <person name="Getino M."/>
            <person name="Pursley I."/>
            <person name="Horton D.L."/>
            <person name="Alikhan N.F."/>
            <person name="Baker D."/>
            <person name="Gharbi K."/>
            <person name="Hall N."/>
            <person name="Watson M."/>
            <person name="Adriaenssens E.M."/>
            <person name="Foster-Nyarko E."/>
            <person name="Jarju S."/>
            <person name="Secka A."/>
            <person name="Antonio M."/>
            <person name="Oren A."/>
            <person name="Chaudhuri R.R."/>
            <person name="La Ragione R."/>
            <person name="Hildebrand F."/>
            <person name="Pallen M.J."/>
        </authorList>
    </citation>
    <scope>NUCLEOTIDE SEQUENCE</scope>
    <source>
        <strain evidence="20">ChiHecec2B26-446</strain>
    </source>
</reference>
<dbReference type="Gene3D" id="1.20.58.1480">
    <property type="match status" value="1"/>
</dbReference>
<dbReference type="NCBIfam" id="TIGR00763">
    <property type="entry name" value="lon"/>
    <property type="match status" value="1"/>
</dbReference>
<dbReference type="Gene3D" id="1.20.5.5270">
    <property type="match status" value="1"/>
</dbReference>
<evidence type="ECO:0000256" key="8">
    <source>
        <dbReference type="ARBA" id="ARBA00023016"/>
    </source>
</evidence>
<dbReference type="Gene3D" id="3.30.230.10">
    <property type="match status" value="1"/>
</dbReference>
<dbReference type="GO" id="GO:0005737">
    <property type="term" value="C:cytoplasm"/>
    <property type="evidence" value="ECO:0007669"/>
    <property type="project" value="UniProtKB-SubCell"/>
</dbReference>
<dbReference type="HAMAP" id="MF_01973">
    <property type="entry name" value="lon_bact"/>
    <property type="match status" value="1"/>
</dbReference>
<comment type="similarity">
    <text evidence="10 11 14 15">Belongs to the peptidase S16 family.</text>
</comment>
<dbReference type="InterPro" id="IPR003593">
    <property type="entry name" value="AAA+_ATPase"/>
</dbReference>
<dbReference type="PROSITE" id="PS01046">
    <property type="entry name" value="LON_SER"/>
    <property type="match status" value="1"/>
</dbReference>
<evidence type="ECO:0000256" key="9">
    <source>
        <dbReference type="ARBA" id="ARBA00050665"/>
    </source>
</evidence>
<keyword evidence="2 10" id="KW-0963">Cytoplasm</keyword>
<dbReference type="GO" id="GO:0004252">
    <property type="term" value="F:serine-type endopeptidase activity"/>
    <property type="evidence" value="ECO:0007669"/>
    <property type="project" value="UniProtKB-UniRule"/>
</dbReference>
<dbReference type="GO" id="GO:0043565">
    <property type="term" value="F:sequence-specific DNA binding"/>
    <property type="evidence" value="ECO:0007669"/>
    <property type="project" value="UniProtKB-UniRule"/>
</dbReference>
<dbReference type="SUPFAM" id="SSF54211">
    <property type="entry name" value="Ribosomal protein S5 domain 2-like"/>
    <property type="match status" value="1"/>
</dbReference>
<comment type="subcellular location">
    <subcellularLocation>
        <location evidence="1 10 11">Cytoplasm</location>
    </subcellularLocation>
</comment>
<feature type="compositionally biased region" description="Low complexity" evidence="17">
    <location>
        <begin position="46"/>
        <end position="71"/>
    </location>
</feature>
<keyword evidence="16" id="KW-0175">Coiled coil</keyword>
<feature type="active site" evidence="10 12">
    <location>
        <position position="817"/>
    </location>
</feature>
<evidence type="ECO:0000256" key="14">
    <source>
        <dbReference type="PROSITE-ProRule" id="PRU01122"/>
    </source>
</evidence>
<dbReference type="SUPFAM" id="SSF52540">
    <property type="entry name" value="P-loop containing nucleoside triphosphate hydrolases"/>
    <property type="match status" value="1"/>
</dbReference>
<evidence type="ECO:0000256" key="7">
    <source>
        <dbReference type="ARBA" id="ARBA00022840"/>
    </source>
</evidence>
<dbReference type="InterPro" id="IPR027065">
    <property type="entry name" value="Lon_Prtase"/>
</dbReference>
<dbReference type="InterPro" id="IPR014721">
    <property type="entry name" value="Ribsml_uS5_D2-typ_fold_subgr"/>
</dbReference>
<comment type="function">
    <text evidence="10">ATP-dependent serine protease that mediates the selective degradation of mutant and abnormal proteins as well as certain short-lived regulatory proteins. Required for cellular homeostasis and for survival from DNA damage and developmental changes induced by stress. Degrades polypeptides processively to yield small peptide fragments that are 5 to 10 amino acids long. Binds to DNA in a double-stranded, site-specific manner.</text>
</comment>
<evidence type="ECO:0000256" key="17">
    <source>
        <dbReference type="SAM" id="MobiDB-lite"/>
    </source>
</evidence>
<dbReference type="InterPro" id="IPR027417">
    <property type="entry name" value="P-loop_NTPase"/>
</dbReference>
<evidence type="ECO:0000313" key="20">
    <source>
        <dbReference type="EMBL" id="HIW00184.1"/>
    </source>
</evidence>
<dbReference type="Pfam" id="PF00004">
    <property type="entry name" value="AAA"/>
    <property type="match status" value="1"/>
</dbReference>
<feature type="compositionally biased region" description="Polar residues" evidence="17">
    <location>
        <begin position="96"/>
        <end position="111"/>
    </location>
</feature>
<feature type="binding site" evidence="10 13">
    <location>
        <begin position="494"/>
        <end position="501"/>
    </location>
    <ligand>
        <name>ATP</name>
        <dbReference type="ChEBI" id="CHEBI:30616"/>
    </ligand>
</feature>
<dbReference type="PROSITE" id="PS51787">
    <property type="entry name" value="LON_N"/>
    <property type="match status" value="1"/>
</dbReference>
<keyword evidence="5 10" id="KW-0378">Hydrolase</keyword>
<evidence type="ECO:0000256" key="11">
    <source>
        <dbReference type="PIRNR" id="PIRNR001174"/>
    </source>
</evidence>